<evidence type="ECO:0000313" key="3">
    <source>
        <dbReference type="EMBL" id="MDX8034871.1"/>
    </source>
</evidence>
<dbReference type="Pfam" id="PF13581">
    <property type="entry name" value="HATPase_c_2"/>
    <property type="match status" value="1"/>
</dbReference>
<evidence type="ECO:0000259" key="2">
    <source>
        <dbReference type="Pfam" id="PF13581"/>
    </source>
</evidence>
<dbReference type="PANTHER" id="PTHR35526:SF3">
    <property type="entry name" value="ANTI-SIGMA-F FACTOR RSBW"/>
    <property type="match status" value="1"/>
</dbReference>
<proteinExistence type="predicted"/>
<dbReference type="InterPro" id="IPR036890">
    <property type="entry name" value="HATPase_C_sf"/>
</dbReference>
<keyword evidence="3" id="KW-0547">Nucleotide-binding</keyword>
<reference evidence="3 4" key="2">
    <citation type="submission" date="2023-11" db="EMBL/GenBank/DDBJ databases">
        <authorList>
            <person name="Lara A.C."/>
            <person name="Chronakova A."/>
        </authorList>
    </citation>
    <scope>NUCLEOTIDE SEQUENCE [LARGE SCALE GENOMIC DNA]</scope>
    <source>
        <strain evidence="3 4">BCCO 10_0856</strain>
    </source>
</reference>
<accession>A0ABU4T9M2</accession>
<feature type="domain" description="Histidine kinase/HSP90-like ATPase" evidence="2">
    <location>
        <begin position="23"/>
        <end position="125"/>
    </location>
</feature>
<dbReference type="Proteomes" id="UP001285521">
    <property type="component" value="Unassembled WGS sequence"/>
</dbReference>
<protein>
    <submittedName>
        <fullName evidence="3">ATP-binding protein</fullName>
    </submittedName>
</protein>
<evidence type="ECO:0000256" key="1">
    <source>
        <dbReference type="ARBA" id="ARBA00022527"/>
    </source>
</evidence>
<keyword evidence="1" id="KW-0723">Serine/threonine-protein kinase</keyword>
<keyword evidence="1" id="KW-0418">Kinase</keyword>
<dbReference type="EMBL" id="JAXAVW010000030">
    <property type="protein sequence ID" value="MDX8034871.1"/>
    <property type="molecule type" value="Genomic_DNA"/>
</dbReference>
<sequence length="141" mass="15639">MSESVEVLVERELTDGNPSVADERRLLRAALNGVDEGRVEDALLIMTELVENAYRHAVGARRLCVRLVRERDVIRIEVEDGSPMRLPVLGRHGHTDTDGAGLVIVNRLSAHWRCRRGNAAKTVWAEVSGLLVVVSSSQRVH</sequence>
<dbReference type="InterPro" id="IPR003594">
    <property type="entry name" value="HATPase_dom"/>
</dbReference>
<dbReference type="InterPro" id="IPR050267">
    <property type="entry name" value="Anti-sigma-factor_SerPK"/>
</dbReference>
<name>A0ABU4T9M2_9PSEU</name>
<keyword evidence="4" id="KW-1185">Reference proteome</keyword>
<dbReference type="CDD" id="cd16936">
    <property type="entry name" value="HATPase_RsbW-like"/>
    <property type="match status" value="1"/>
</dbReference>
<reference evidence="3 4" key="1">
    <citation type="submission" date="2023-11" db="EMBL/GenBank/DDBJ databases">
        <title>Lentzea sokolovensis, sp. nov., Lentzea kristufkii, sp. nov., and Lentzea miocenensis, sp. nov., rare actinobacteria from Sokolov Coal Basin, Miocene lacustrine sediment, Czech Republic.</title>
        <authorList>
            <person name="Lara A."/>
            <person name="Kotroba L."/>
            <person name="Nouioui I."/>
            <person name="Neumann-Schaal M."/>
            <person name="Mast Y."/>
            <person name="Chronakova A."/>
        </authorList>
    </citation>
    <scope>NUCLEOTIDE SEQUENCE [LARGE SCALE GENOMIC DNA]</scope>
    <source>
        <strain evidence="3 4">BCCO 10_0856</strain>
    </source>
</reference>
<gene>
    <name evidence="3" type="ORF">SK803_32040</name>
</gene>
<keyword evidence="1" id="KW-0808">Transferase</keyword>
<comment type="caution">
    <text evidence="3">The sequence shown here is derived from an EMBL/GenBank/DDBJ whole genome shotgun (WGS) entry which is preliminary data.</text>
</comment>
<dbReference type="SUPFAM" id="SSF55874">
    <property type="entry name" value="ATPase domain of HSP90 chaperone/DNA topoisomerase II/histidine kinase"/>
    <property type="match status" value="1"/>
</dbReference>
<dbReference type="PANTHER" id="PTHR35526">
    <property type="entry name" value="ANTI-SIGMA-F FACTOR RSBW-RELATED"/>
    <property type="match status" value="1"/>
</dbReference>
<dbReference type="GO" id="GO:0005524">
    <property type="term" value="F:ATP binding"/>
    <property type="evidence" value="ECO:0007669"/>
    <property type="project" value="UniProtKB-KW"/>
</dbReference>
<dbReference type="Gene3D" id="3.30.565.10">
    <property type="entry name" value="Histidine kinase-like ATPase, C-terminal domain"/>
    <property type="match status" value="1"/>
</dbReference>
<dbReference type="RefSeq" id="WP_319969886.1">
    <property type="nucleotide sequence ID" value="NZ_JAXAVW010000030.1"/>
</dbReference>
<keyword evidence="3" id="KW-0067">ATP-binding</keyword>
<organism evidence="3 4">
    <name type="scientific">Lentzea miocenica</name>
    <dbReference type="NCBI Taxonomy" id="3095431"/>
    <lineage>
        <taxon>Bacteria</taxon>
        <taxon>Bacillati</taxon>
        <taxon>Actinomycetota</taxon>
        <taxon>Actinomycetes</taxon>
        <taxon>Pseudonocardiales</taxon>
        <taxon>Pseudonocardiaceae</taxon>
        <taxon>Lentzea</taxon>
    </lineage>
</organism>
<evidence type="ECO:0000313" key="4">
    <source>
        <dbReference type="Proteomes" id="UP001285521"/>
    </source>
</evidence>